<dbReference type="AlphaFoldDB" id="A0A0G4G565"/>
<feature type="compositionally biased region" description="Low complexity" evidence="1">
    <location>
        <begin position="306"/>
        <end position="325"/>
    </location>
</feature>
<organism evidence="2">
    <name type="scientific">Chromera velia CCMP2878</name>
    <dbReference type="NCBI Taxonomy" id="1169474"/>
    <lineage>
        <taxon>Eukaryota</taxon>
        <taxon>Sar</taxon>
        <taxon>Alveolata</taxon>
        <taxon>Colpodellida</taxon>
        <taxon>Chromeraceae</taxon>
        <taxon>Chromera</taxon>
    </lineage>
</organism>
<protein>
    <submittedName>
        <fullName evidence="2">Uncharacterized protein</fullName>
    </submittedName>
</protein>
<feature type="compositionally biased region" description="Basic residues" evidence="1">
    <location>
        <begin position="361"/>
        <end position="376"/>
    </location>
</feature>
<proteinExistence type="predicted"/>
<sequence>MMYLSRPRLLKELHHILQVTDGTLKTPKVLKKVWITGILKRFSPVYFQTLLLDTFGPLQCFYMPADPADPQRRHVGSALVQWKLRAHQRDAQEVLEGLSFRRETGSSESPPEPKLSVRVASEVLKGPPSPSRSLLERSLGHVSSRVLYVPVDKDRISGFEGHGDSLALALKEDETFNTLVQTLRSSCSPVSISIQEVKVPRPSEMKARNVFTSTLETGKGVGWGFIKFHNVRNAIIAQEVNPLLLFHVLEKTNLGWAFFFSEDKFDQDLLGLPAPFSVPVTEGATLDLPALDSAGGSGRLTQGHFSSPAPSSSSSSVGGSSQTAQGGAGQEGDKGLQGQARMRHVDPKRQRKPSTSPPPAKKPRRYHQAHGPKTRI</sequence>
<reference evidence="2" key="1">
    <citation type="submission" date="2014-11" db="EMBL/GenBank/DDBJ databases">
        <authorList>
            <person name="Otto D Thomas"/>
            <person name="Naeem Raeece"/>
        </authorList>
    </citation>
    <scope>NUCLEOTIDE SEQUENCE</scope>
</reference>
<evidence type="ECO:0000313" key="2">
    <source>
        <dbReference type="EMBL" id="CEM23683.1"/>
    </source>
</evidence>
<evidence type="ECO:0000256" key="1">
    <source>
        <dbReference type="SAM" id="MobiDB-lite"/>
    </source>
</evidence>
<accession>A0A0G4G565</accession>
<gene>
    <name evidence="2" type="ORF">Cvel_4191</name>
</gene>
<dbReference type="EMBL" id="CDMZ01000904">
    <property type="protein sequence ID" value="CEM23683.1"/>
    <property type="molecule type" value="Genomic_DNA"/>
</dbReference>
<feature type="region of interest" description="Disordered" evidence="1">
    <location>
        <begin position="289"/>
        <end position="376"/>
    </location>
</feature>
<dbReference type="VEuPathDB" id="CryptoDB:Cvel_4191"/>
<name>A0A0G4G565_9ALVE</name>